<proteinExistence type="predicted"/>
<evidence type="ECO:0000313" key="2">
    <source>
        <dbReference type="EMBL" id="OQO11258.1"/>
    </source>
</evidence>
<sequence>MAHQAHAIPWNALTSRFRYIEAPGTAPDIYALDTPDRLEAILFFARAFAKNIRDYAAVERRKYATPTDYRRRAATWTKSDRRPDDQIDAAEASVSRVRKKSTKVTETKKLFSDAEGDVWGTRHSRYVGPSGFSDETRYIDDWIIGDKHWARIEDFYKMYRKRDVWVGAWTDTVKGLMMEAALVLTPLNERQERRSDPKAAYRRHTDTLFLLAHRPQISLVHWTHEGDSCCNMESGLVCIVESALTGYLYLNILASMRESGSSVCDLTDHVVDRPQKVHNRGRYRTLLRPRPKFMNTRSWTECLTRTCNPHEHHPEIMMFEPFFYPRPGGGAWAEVGADRTPYSKYTRYDTSRFEEVNFMPSDQVSSKDEGNQPLLVRGSPEALREFLRGLWRLLVNYEMLWRDQGHPPQWEVMVADALDQCFYRFNDGGKTYRNSLLWDSYLESCVLRVEDLFDPESCKRKWAEYNDEDWVQEPGLVDSEVKQQKSTATPRREGKRRARMRAHGGR</sequence>
<evidence type="ECO:0000313" key="3">
    <source>
        <dbReference type="Proteomes" id="UP000192596"/>
    </source>
</evidence>
<dbReference type="Proteomes" id="UP000192596">
    <property type="component" value="Unassembled WGS sequence"/>
</dbReference>
<dbReference type="InParanoid" id="A0A1V8TJ37"/>
<reference evidence="3" key="1">
    <citation type="submission" date="2017-03" db="EMBL/GenBank/DDBJ databases">
        <title>Genomes of endolithic fungi from Antarctica.</title>
        <authorList>
            <person name="Coleine C."/>
            <person name="Masonjones S."/>
            <person name="Stajich J.E."/>
        </authorList>
    </citation>
    <scope>NUCLEOTIDE SEQUENCE [LARGE SCALE GENOMIC DNA]</scope>
    <source>
        <strain evidence="3">CCFEE 5527</strain>
    </source>
</reference>
<accession>A0A1V8TJ37</accession>
<dbReference type="OrthoDB" id="3204049at2759"/>
<dbReference type="AlphaFoldDB" id="A0A1V8TJ37"/>
<gene>
    <name evidence="2" type="ORF">B0A48_05514</name>
</gene>
<dbReference type="EMBL" id="NAJO01000007">
    <property type="protein sequence ID" value="OQO11258.1"/>
    <property type="molecule type" value="Genomic_DNA"/>
</dbReference>
<keyword evidence="3" id="KW-1185">Reference proteome</keyword>
<protein>
    <submittedName>
        <fullName evidence="2">Uncharacterized protein</fullName>
    </submittedName>
</protein>
<feature type="region of interest" description="Disordered" evidence="1">
    <location>
        <begin position="474"/>
        <end position="506"/>
    </location>
</feature>
<name>A0A1V8TJ37_9PEZI</name>
<evidence type="ECO:0000256" key="1">
    <source>
        <dbReference type="SAM" id="MobiDB-lite"/>
    </source>
</evidence>
<comment type="caution">
    <text evidence="2">The sequence shown here is derived from an EMBL/GenBank/DDBJ whole genome shotgun (WGS) entry which is preliminary data.</text>
</comment>
<organism evidence="2 3">
    <name type="scientific">Cryoendolithus antarcticus</name>
    <dbReference type="NCBI Taxonomy" id="1507870"/>
    <lineage>
        <taxon>Eukaryota</taxon>
        <taxon>Fungi</taxon>
        <taxon>Dikarya</taxon>
        <taxon>Ascomycota</taxon>
        <taxon>Pezizomycotina</taxon>
        <taxon>Dothideomycetes</taxon>
        <taxon>Dothideomycetidae</taxon>
        <taxon>Cladosporiales</taxon>
        <taxon>Cladosporiaceae</taxon>
        <taxon>Cryoendolithus</taxon>
    </lineage>
</organism>
<feature type="compositionally biased region" description="Basic residues" evidence="1">
    <location>
        <begin position="493"/>
        <end position="506"/>
    </location>
</feature>